<dbReference type="Proteomes" id="UP000000763">
    <property type="component" value="Chromosome 3"/>
</dbReference>
<evidence type="ECO:0000256" key="1">
    <source>
        <dbReference type="SAM" id="MobiDB-lite"/>
    </source>
</evidence>
<name>Q75KC8_ORYSJ</name>
<evidence type="ECO:0000313" key="3">
    <source>
        <dbReference type="Proteomes" id="UP000000763"/>
    </source>
</evidence>
<proteinExistence type="predicted"/>
<feature type="compositionally biased region" description="Acidic residues" evidence="1">
    <location>
        <begin position="110"/>
        <end position="126"/>
    </location>
</feature>
<evidence type="ECO:0000313" key="2">
    <source>
        <dbReference type="EMBL" id="AAR89009.1"/>
    </source>
</evidence>
<feature type="region of interest" description="Disordered" evidence="1">
    <location>
        <begin position="73"/>
        <end position="134"/>
    </location>
</feature>
<protein>
    <submittedName>
        <fullName evidence="2">Uncharacterized protein</fullName>
    </submittedName>
</protein>
<dbReference type="AlphaFoldDB" id="Q75KC8"/>
<reference evidence="3" key="2">
    <citation type="journal article" date="2008" name="Nucleic Acids Res.">
        <title>The rice annotation project database (RAP-DB): 2008 update.</title>
        <authorList>
            <consortium name="The rice annotation project (RAP)"/>
        </authorList>
    </citation>
    <scope>GENOME REANNOTATION</scope>
    <source>
        <strain evidence="3">cv. Nipponbare</strain>
    </source>
</reference>
<dbReference type="EMBL" id="AC106887">
    <property type="protein sequence ID" value="AAR89009.1"/>
    <property type="molecule type" value="Genomic_DNA"/>
</dbReference>
<organism evidence="2 3">
    <name type="scientific">Oryza sativa subsp. japonica</name>
    <name type="common">Rice</name>
    <dbReference type="NCBI Taxonomy" id="39947"/>
    <lineage>
        <taxon>Eukaryota</taxon>
        <taxon>Viridiplantae</taxon>
        <taxon>Streptophyta</taxon>
        <taxon>Embryophyta</taxon>
        <taxon>Tracheophyta</taxon>
        <taxon>Spermatophyta</taxon>
        <taxon>Magnoliopsida</taxon>
        <taxon>Liliopsida</taxon>
        <taxon>Poales</taxon>
        <taxon>Poaceae</taxon>
        <taxon>BOP clade</taxon>
        <taxon>Oryzoideae</taxon>
        <taxon>Oryzeae</taxon>
        <taxon>Oryzinae</taxon>
        <taxon>Oryza</taxon>
        <taxon>Oryza sativa</taxon>
    </lineage>
</organism>
<reference evidence="3" key="1">
    <citation type="journal article" date="2005" name="Nature">
        <title>The map-based sequence of the rice genome.</title>
        <authorList>
            <consortium name="International rice genome sequencing project (IRGSP)"/>
            <person name="Matsumoto T."/>
            <person name="Wu J."/>
            <person name="Kanamori H."/>
            <person name="Katayose Y."/>
            <person name="Fujisawa M."/>
            <person name="Namiki N."/>
            <person name="Mizuno H."/>
            <person name="Yamamoto K."/>
            <person name="Antonio B.A."/>
            <person name="Baba T."/>
            <person name="Sakata K."/>
            <person name="Nagamura Y."/>
            <person name="Aoki H."/>
            <person name="Arikawa K."/>
            <person name="Arita K."/>
            <person name="Bito T."/>
            <person name="Chiden Y."/>
            <person name="Fujitsuka N."/>
            <person name="Fukunaka R."/>
            <person name="Hamada M."/>
            <person name="Harada C."/>
            <person name="Hayashi A."/>
            <person name="Hijishita S."/>
            <person name="Honda M."/>
            <person name="Hosokawa S."/>
            <person name="Ichikawa Y."/>
            <person name="Idonuma A."/>
            <person name="Iijima M."/>
            <person name="Ikeda M."/>
            <person name="Ikeno M."/>
            <person name="Ito K."/>
            <person name="Ito S."/>
            <person name="Ito T."/>
            <person name="Ito Y."/>
            <person name="Ito Y."/>
            <person name="Iwabuchi A."/>
            <person name="Kamiya K."/>
            <person name="Karasawa W."/>
            <person name="Kurita K."/>
            <person name="Katagiri S."/>
            <person name="Kikuta A."/>
            <person name="Kobayashi H."/>
            <person name="Kobayashi N."/>
            <person name="Machita K."/>
            <person name="Maehara T."/>
            <person name="Masukawa M."/>
            <person name="Mizubayashi T."/>
            <person name="Mukai Y."/>
            <person name="Nagasaki H."/>
            <person name="Nagata Y."/>
            <person name="Naito S."/>
            <person name="Nakashima M."/>
            <person name="Nakama Y."/>
            <person name="Nakamichi Y."/>
            <person name="Nakamura M."/>
            <person name="Meguro A."/>
            <person name="Negishi M."/>
            <person name="Ohta I."/>
            <person name="Ohta T."/>
            <person name="Okamoto M."/>
            <person name="Ono N."/>
            <person name="Saji S."/>
            <person name="Sakaguchi M."/>
            <person name="Sakai K."/>
            <person name="Shibata M."/>
            <person name="Shimokawa T."/>
            <person name="Song J."/>
            <person name="Takazaki Y."/>
            <person name="Terasawa K."/>
            <person name="Tsugane M."/>
            <person name="Tsuji K."/>
            <person name="Ueda S."/>
            <person name="Waki K."/>
            <person name="Yamagata H."/>
            <person name="Yamamoto M."/>
            <person name="Yamamoto S."/>
            <person name="Yamane H."/>
            <person name="Yoshiki S."/>
            <person name="Yoshihara R."/>
            <person name="Yukawa K."/>
            <person name="Zhong H."/>
            <person name="Yano M."/>
            <person name="Yuan Q."/>
            <person name="Ouyang S."/>
            <person name="Liu J."/>
            <person name="Jones K.M."/>
            <person name="Gansberger K."/>
            <person name="Moffat K."/>
            <person name="Hill J."/>
            <person name="Bera J."/>
            <person name="Fadrosh D."/>
            <person name="Jin S."/>
            <person name="Johri S."/>
            <person name="Kim M."/>
            <person name="Overton L."/>
            <person name="Reardon M."/>
            <person name="Tsitrin T."/>
            <person name="Vuong H."/>
            <person name="Weaver B."/>
            <person name="Ciecko A."/>
            <person name="Tallon L."/>
            <person name="Jackson J."/>
            <person name="Pai G."/>
            <person name="Aken S.V."/>
            <person name="Utterback T."/>
            <person name="Reidmuller S."/>
            <person name="Feldblyum T."/>
            <person name="Hsiao J."/>
            <person name="Zismann V."/>
            <person name="Iobst S."/>
            <person name="de Vazeille A.R."/>
            <person name="Buell C.R."/>
            <person name="Ying K."/>
            <person name="Li Y."/>
            <person name="Lu T."/>
            <person name="Huang Y."/>
            <person name="Zhao Q."/>
            <person name="Feng Q."/>
            <person name="Zhang L."/>
            <person name="Zhu J."/>
            <person name="Weng Q."/>
            <person name="Mu J."/>
            <person name="Lu Y."/>
            <person name="Fan D."/>
            <person name="Liu Y."/>
            <person name="Guan J."/>
            <person name="Zhang Y."/>
            <person name="Yu S."/>
            <person name="Liu X."/>
            <person name="Zhang Y."/>
            <person name="Hong G."/>
            <person name="Han B."/>
            <person name="Choisne N."/>
            <person name="Demange N."/>
            <person name="Orjeda G."/>
            <person name="Samain S."/>
            <person name="Cattolico L."/>
            <person name="Pelletier E."/>
            <person name="Couloux A."/>
            <person name="Segurens B."/>
            <person name="Wincker P."/>
            <person name="D'Hont A."/>
            <person name="Scarpelli C."/>
            <person name="Weissenbach J."/>
            <person name="Salanoubat M."/>
            <person name="Quetier F."/>
            <person name="Yu Y."/>
            <person name="Kim H.R."/>
            <person name="Rambo T."/>
            <person name="Currie J."/>
            <person name="Collura K."/>
            <person name="Luo M."/>
            <person name="Yang T."/>
            <person name="Ammiraju J.S.S."/>
            <person name="Engler F."/>
            <person name="Soderlund C."/>
            <person name="Wing R.A."/>
            <person name="Palmer L.E."/>
            <person name="de la Bastide M."/>
            <person name="Spiegel L."/>
            <person name="Nascimento L."/>
            <person name="Zutavern T."/>
            <person name="O'Shaughnessy A."/>
            <person name="Dike S."/>
            <person name="Dedhia N."/>
            <person name="Preston R."/>
            <person name="Balija V."/>
            <person name="McCombie W.R."/>
            <person name="Chow T."/>
            <person name="Chen H."/>
            <person name="Chung M."/>
            <person name="Chen C."/>
            <person name="Shaw J."/>
            <person name="Wu H."/>
            <person name="Hsiao K."/>
            <person name="Chao Y."/>
            <person name="Chu M."/>
            <person name="Cheng C."/>
            <person name="Hour A."/>
            <person name="Lee P."/>
            <person name="Lin S."/>
            <person name="Lin Y."/>
            <person name="Liou J."/>
            <person name="Liu S."/>
            <person name="Hsing Y."/>
            <person name="Raghuvanshi S."/>
            <person name="Mohanty A."/>
            <person name="Bharti A.K."/>
            <person name="Gaur A."/>
            <person name="Gupta V."/>
            <person name="Kumar D."/>
            <person name="Ravi V."/>
            <person name="Vij S."/>
            <person name="Kapur A."/>
            <person name="Khurana P."/>
            <person name="Khurana P."/>
            <person name="Khurana J.P."/>
            <person name="Tyagi A.K."/>
            <person name="Gaikwad K."/>
            <person name="Singh A."/>
            <person name="Dalal V."/>
            <person name="Srivastava S."/>
            <person name="Dixit A."/>
            <person name="Pal A.K."/>
            <person name="Ghazi I.A."/>
            <person name="Yadav M."/>
            <person name="Pandit A."/>
            <person name="Bhargava A."/>
            <person name="Sureshbabu K."/>
            <person name="Batra K."/>
            <person name="Sharma T.R."/>
            <person name="Mohapatra T."/>
            <person name="Singh N.K."/>
            <person name="Messing J."/>
            <person name="Nelson A.B."/>
            <person name="Fuks G."/>
            <person name="Kavchok S."/>
            <person name="Keizer G."/>
            <person name="Linton E."/>
            <person name="Llaca V."/>
            <person name="Song R."/>
            <person name="Tanyolac B."/>
            <person name="Young S."/>
            <person name="Ho-Il K."/>
            <person name="Hahn J.H."/>
            <person name="Sangsakoo G."/>
            <person name="Vanavichit A."/>
            <person name="de Mattos Luiz.A.T."/>
            <person name="Zimmer P.D."/>
            <person name="Malone G."/>
            <person name="Dellagostin O."/>
            <person name="de Oliveira A.C."/>
            <person name="Bevan M."/>
            <person name="Bancroft I."/>
            <person name="Minx P."/>
            <person name="Cordum H."/>
            <person name="Wilson R."/>
            <person name="Cheng Z."/>
            <person name="Jin W."/>
            <person name="Jiang J."/>
            <person name="Leong S.A."/>
            <person name="Iwama H."/>
            <person name="Gojobori T."/>
            <person name="Itoh T."/>
            <person name="Niimura Y."/>
            <person name="Fujii Y."/>
            <person name="Habara T."/>
            <person name="Sakai H."/>
            <person name="Sato Y."/>
            <person name="Wilson G."/>
            <person name="Kumar K."/>
            <person name="McCouch S."/>
            <person name="Juretic N."/>
            <person name="Hoen D."/>
            <person name="Wright S."/>
            <person name="Bruskiewich R."/>
            <person name="Bureau T."/>
            <person name="Miyao A."/>
            <person name="Hirochika H."/>
            <person name="Nishikawa T."/>
            <person name="Kadowaki K."/>
            <person name="Sugiura M."/>
            <person name="Burr B."/>
            <person name="Sasaki T."/>
        </authorList>
    </citation>
    <scope>NUCLEOTIDE SEQUENCE [LARGE SCALE GENOMIC DNA]</scope>
    <source>
        <strain evidence="3">cv. Nipponbare</strain>
    </source>
</reference>
<gene>
    <name evidence="2" type="primary">OSJNBa0054H04.21</name>
</gene>
<sequence>MALHMGTRKGRKCIEGHAVRGNFSTCRLQPRPLRGTTRWLLAPQIRAALADEEEVAELRRTLAVPALSSRRRLSAAQSRRLCPSPALRHPDPAEAPLSHPAPFGSGNGDGDGDDDSDCDGEGYDDDELRRQLGF</sequence>
<accession>Q75KC8</accession>